<dbReference type="EMBL" id="AP019309">
    <property type="protein sequence ID" value="BBH27691.1"/>
    <property type="molecule type" value="Genomic_DNA"/>
</dbReference>
<evidence type="ECO:0000256" key="1">
    <source>
        <dbReference type="SAM" id="Phobius"/>
    </source>
</evidence>
<keyword evidence="3" id="KW-1185">Reference proteome</keyword>
<dbReference type="InParanoid" id="A0A3G9JNW2"/>
<dbReference type="RefSeq" id="WP_125120393.1">
    <property type="nucleotide sequence ID" value="NZ_AP019309.1"/>
</dbReference>
<feature type="transmembrane region" description="Helical" evidence="1">
    <location>
        <begin position="185"/>
        <end position="211"/>
    </location>
</feature>
<dbReference type="InterPro" id="IPR010178">
    <property type="entry name" value="Lit"/>
</dbReference>
<feature type="transmembrane region" description="Helical" evidence="1">
    <location>
        <begin position="98"/>
        <end position="117"/>
    </location>
</feature>
<organism evidence="2 3">
    <name type="scientific">Intestinibaculum porci</name>
    <dbReference type="NCBI Taxonomy" id="2487118"/>
    <lineage>
        <taxon>Bacteria</taxon>
        <taxon>Bacillati</taxon>
        <taxon>Bacillota</taxon>
        <taxon>Erysipelotrichia</taxon>
        <taxon>Erysipelotrichales</taxon>
        <taxon>Erysipelotrichaceae</taxon>
        <taxon>Intestinibaculum</taxon>
    </lineage>
</organism>
<sequence length="222" mass="25385">MKNYLMTYHKRDVGMAFLLSTLIIDAAVLFVTFVPLIYKANIDGFALNRVTGLSNDQIVTSFTTICQYLSIFHHGPLQVPYFTLSKHALIHFADVRKVMIVLQLYLPIGAVLAFFLIQKAIKEREVSYLKLTAIISALILIFFGFVGLSDFSSAFTMMHQLLFHNNYWLMDPLVDPVINIFPEEFFKLCLIAILIIIIVINALLVALYAYFKPRLIKDPLEK</sequence>
<dbReference type="AlphaFoldDB" id="A0A3G9JNW2"/>
<proteinExistence type="predicted"/>
<dbReference type="Proteomes" id="UP000268059">
    <property type="component" value="Chromosome"/>
</dbReference>
<feature type="transmembrane region" description="Helical" evidence="1">
    <location>
        <begin position="12"/>
        <end position="38"/>
    </location>
</feature>
<name>A0A3G9JNW2_9FIRM</name>
<dbReference type="KEGG" id="ebm:SG0102_26250"/>
<reference evidence="2 3" key="1">
    <citation type="submission" date="2018-11" db="EMBL/GenBank/DDBJ databases">
        <title>Novel Erysipelotrichaceae bacterium isolated from small intestine of a swine.</title>
        <authorList>
            <person name="Kim J.S."/>
            <person name="Choe H."/>
            <person name="Lee Y.R."/>
            <person name="Kim K.M."/>
            <person name="Park D.S."/>
        </authorList>
    </citation>
    <scope>NUCLEOTIDE SEQUENCE [LARGE SCALE GENOMIC DNA]</scope>
    <source>
        <strain evidence="2 3">SG0102</strain>
    </source>
</reference>
<keyword evidence="1" id="KW-1133">Transmembrane helix</keyword>
<evidence type="ECO:0000313" key="2">
    <source>
        <dbReference type="EMBL" id="BBH27691.1"/>
    </source>
</evidence>
<evidence type="ECO:0000313" key="3">
    <source>
        <dbReference type="Proteomes" id="UP000268059"/>
    </source>
</evidence>
<accession>A0A3G9JNW2</accession>
<dbReference type="OrthoDB" id="9813051at2"/>
<dbReference type="NCBIfam" id="TIGR01906">
    <property type="entry name" value="integ_TIGR01906"/>
    <property type="match status" value="1"/>
</dbReference>
<feature type="transmembrane region" description="Helical" evidence="1">
    <location>
        <begin position="129"/>
        <end position="148"/>
    </location>
</feature>
<gene>
    <name evidence="2" type="ORF">SG0102_26250</name>
</gene>
<dbReference type="Pfam" id="PF07314">
    <property type="entry name" value="Lit"/>
    <property type="match status" value="1"/>
</dbReference>
<protein>
    <submittedName>
        <fullName evidence="2">Membrane protein</fullName>
    </submittedName>
</protein>
<keyword evidence="1" id="KW-0812">Transmembrane</keyword>
<keyword evidence="1" id="KW-0472">Membrane</keyword>